<evidence type="ECO:0000313" key="2">
    <source>
        <dbReference type="EMBL" id="KAF5186862.1"/>
    </source>
</evidence>
<organism evidence="2 3">
    <name type="scientific">Thalictrum thalictroides</name>
    <name type="common">Rue-anemone</name>
    <name type="synonym">Anemone thalictroides</name>
    <dbReference type="NCBI Taxonomy" id="46969"/>
    <lineage>
        <taxon>Eukaryota</taxon>
        <taxon>Viridiplantae</taxon>
        <taxon>Streptophyta</taxon>
        <taxon>Embryophyta</taxon>
        <taxon>Tracheophyta</taxon>
        <taxon>Spermatophyta</taxon>
        <taxon>Magnoliopsida</taxon>
        <taxon>Ranunculales</taxon>
        <taxon>Ranunculaceae</taxon>
        <taxon>Thalictroideae</taxon>
        <taxon>Thalictrum</taxon>
    </lineage>
</organism>
<dbReference type="AlphaFoldDB" id="A0A7J6VR54"/>
<gene>
    <name evidence="2" type="ORF">FRX31_023551</name>
</gene>
<protein>
    <submittedName>
        <fullName evidence="2">Type I inositol 1,4,5-trisphosphate 5-phosphatase 1 isoform X1</fullName>
    </submittedName>
</protein>
<feature type="region of interest" description="Disordered" evidence="1">
    <location>
        <begin position="33"/>
        <end position="80"/>
    </location>
</feature>
<proteinExistence type="predicted"/>
<name>A0A7J6VR54_THATH</name>
<evidence type="ECO:0000256" key="1">
    <source>
        <dbReference type="SAM" id="MobiDB-lite"/>
    </source>
</evidence>
<reference evidence="2 3" key="1">
    <citation type="submission" date="2020-06" db="EMBL/GenBank/DDBJ databases">
        <title>Transcriptomic and genomic resources for Thalictrum thalictroides and T. hernandezii: Facilitating candidate gene discovery in an emerging model plant lineage.</title>
        <authorList>
            <person name="Arias T."/>
            <person name="Riano-Pachon D.M."/>
            <person name="Di Stilio V.S."/>
        </authorList>
    </citation>
    <scope>NUCLEOTIDE SEQUENCE [LARGE SCALE GENOMIC DNA]</scope>
    <source>
        <strain evidence="3">cv. WT478/WT964</strain>
        <tissue evidence="2">Leaves</tissue>
    </source>
</reference>
<sequence length="123" mass="14406">MQRNWLEICCCLQHFWPKAVLRKWLNIANTDSDFSADADEDDCGYDSEDNTGEGDGWVQRSRFGGKQGDGDRVDQPNYDEIPSEILRRARRRNSYTSRAQYINTKELRHVDPFKRVDFNISQV</sequence>
<dbReference type="Proteomes" id="UP000554482">
    <property type="component" value="Unassembled WGS sequence"/>
</dbReference>
<comment type="caution">
    <text evidence="2">The sequence shown here is derived from an EMBL/GenBank/DDBJ whole genome shotgun (WGS) entry which is preliminary data.</text>
</comment>
<evidence type="ECO:0000313" key="3">
    <source>
        <dbReference type="Proteomes" id="UP000554482"/>
    </source>
</evidence>
<accession>A0A7J6VR54</accession>
<dbReference type="EMBL" id="JABWDY010028756">
    <property type="protein sequence ID" value="KAF5186862.1"/>
    <property type="molecule type" value="Genomic_DNA"/>
</dbReference>
<keyword evidence="3" id="KW-1185">Reference proteome</keyword>
<dbReference type="OrthoDB" id="1733597at2759"/>
<feature type="compositionally biased region" description="Acidic residues" evidence="1">
    <location>
        <begin position="34"/>
        <end position="52"/>
    </location>
</feature>